<dbReference type="AlphaFoldDB" id="A0A834T2S4"/>
<feature type="compositionally biased region" description="Basic and acidic residues" evidence="1">
    <location>
        <begin position="94"/>
        <end position="104"/>
    </location>
</feature>
<reference evidence="2" key="1">
    <citation type="submission" date="2020-09" db="EMBL/GenBank/DDBJ databases">
        <title>Genome-Enabled Discovery of Anthraquinone Biosynthesis in Senna tora.</title>
        <authorList>
            <person name="Kang S.-H."/>
            <person name="Pandey R.P."/>
            <person name="Lee C.-M."/>
            <person name="Sim J.-S."/>
            <person name="Jeong J.-T."/>
            <person name="Choi B.-S."/>
            <person name="Jung M."/>
            <person name="Ginzburg D."/>
            <person name="Zhao K."/>
            <person name="Won S.Y."/>
            <person name="Oh T.-J."/>
            <person name="Yu Y."/>
            <person name="Kim N.-H."/>
            <person name="Lee O.R."/>
            <person name="Lee T.-H."/>
            <person name="Bashyal P."/>
            <person name="Kim T.-S."/>
            <person name="Lee W.-H."/>
            <person name="Kawkins C."/>
            <person name="Kim C.-K."/>
            <person name="Kim J.S."/>
            <person name="Ahn B.O."/>
            <person name="Rhee S.Y."/>
            <person name="Sohng J.K."/>
        </authorList>
    </citation>
    <scope>NUCLEOTIDE SEQUENCE</scope>
    <source>
        <tissue evidence="2">Leaf</tissue>
    </source>
</reference>
<name>A0A834T2S4_9FABA</name>
<evidence type="ECO:0000313" key="3">
    <source>
        <dbReference type="Proteomes" id="UP000634136"/>
    </source>
</evidence>
<organism evidence="2 3">
    <name type="scientific">Senna tora</name>
    <dbReference type="NCBI Taxonomy" id="362788"/>
    <lineage>
        <taxon>Eukaryota</taxon>
        <taxon>Viridiplantae</taxon>
        <taxon>Streptophyta</taxon>
        <taxon>Embryophyta</taxon>
        <taxon>Tracheophyta</taxon>
        <taxon>Spermatophyta</taxon>
        <taxon>Magnoliopsida</taxon>
        <taxon>eudicotyledons</taxon>
        <taxon>Gunneridae</taxon>
        <taxon>Pentapetalae</taxon>
        <taxon>rosids</taxon>
        <taxon>fabids</taxon>
        <taxon>Fabales</taxon>
        <taxon>Fabaceae</taxon>
        <taxon>Caesalpinioideae</taxon>
        <taxon>Cassia clade</taxon>
        <taxon>Senna</taxon>
    </lineage>
</organism>
<dbReference type="OrthoDB" id="1435327at2759"/>
<feature type="compositionally biased region" description="Basic and acidic residues" evidence="1">
    <location>
        <begin position="72"/>
        <end position="82"/>
    </location>
</feature>
<feature type="region of interest" description="Disordered" evidence="1">
    <location>
        <begin position="72"/>
        <end position="104"/>
    </location>
</feature>
<sequence>MVYDAVGSSGVSSIDELEEFATGRVKNKASMSSRSSSAPKSRATTLVRAFQLASLNVSVILGTIYVFMEESATKESNHGLRSEDDDITEMENNNIDKSESISSL</sequence>
<accession>A0A834T2S4</accession>
<protein>
    <submittedName>
        <fullName evidence="2">Chaperone DnaJ-domain superfamily protein, putative isoform 1</fullName>
    </submittedName>
</protein>
<dbReference type="Proteomes" id="UP000634136">
    <property type="component" value="Unassembled WGS sequence"/>
</dbReference>
<gene>
    <name evidence="2" type="ORF">G2W53_028688</name>
</gene>
<keyword evidence="3" id="KW-1185">Reference proteome</keyword>
<comment type="caution">
    <text evidence="2">The sequence shown here is derived from an EMBL/GenBank/DDBJ whole genome shotgun (WGS) entry which is preliminary data.</text>
</comment>
<evidence type="ECO:0000313" key="2">
    <source>
        <dbReference type="EMBL" id="KAF7814719.1"/>
    </source>
</evidence>
<dbReference type="EMBL" id="JAAIUW010000009">
    <property type="protein sequence ID" value="KAF7814719.1"/>
    <property type="molecule type" value="Genomic_DNA"/>
</dbReference>
<evidence type="ECO:0000256" key="1">
    <source>
        <dbReference type="SAM" id="MobiDB-lite"/>
    </source>
</evidence>
<proteinExistence type="predicted"/>